<evidence type="ECO:0000259" key="1">
    <source>
        <dbReference type="PROSITE" id="PS51186"/>
    </source>
</evidence>
<keyword evidence="3" id="KW-1185">Reference proteome</keyword>
<proteinExistence type="predicted"/>
<dbReference type="CDD" id="cd04301">
    <property type="entry name" value="NAT_SF"/>
    <property type="match status" value="1"/>
</dbReference>
<dbReference type="Proteomes" id="UP001597079">
    <property type="component" value="Unassembled WGS sequence"/>
</dbReference>
<comment type="caution">
    <text evidence="2">The sequence shown here is derived from an EMBL/GenBank/DDBJ whole genome shotgun (WGS) entry which is preliminary data.</text>
</comment>
<dbReference type="InterPro" id="IPR000182">
    <property type="entry name" value="GNAT_dom"/>
</dbReference>
<evidence type="ECO:0000313" key="2">
    <source>
        <dbReference type="EMBL" id="MFD1674353.1"/>
    </source>
</evidence>
<dbReference type="EC" id="2.3.-.-" evidence="2"/>
<dbReference type="GO" id="GO:0016746">
    <property type="term" value="F:acyltransferase activity"/>
    <property type="evidence" value="ECO:0007669"/>
    <property type="project" value="UniProtKB-KW"/>
</dbReference>
<dbReference type="InterPro" id="IPR016181">
    <property type="entry name" value="Acyl_CoA_acyltransferase"/>
</dbReference>
<dbReference type="EMBL" id="JBHUCX010000020">
    <property type="protein sequence ID" value="MFD1674353.1"/>
    <property type="molecule type" value="Genomic_DNA"/>
</dbReference>
<dbReference type="InterPro" id="IPR008125">
    <property type="entry name" value="Streptothricin_AcTrfase"/>
</dbReference>
<gene>
    <name evidence="2" type="ORF">ACFSB2_06495</name>
</gene>
<reference evidence="3" key="1">
    <citation type="journal article" date="2019" name="Int. J. Syst. Evol. Microbiol.">
        <title>The Global Catalogue of Microorganisms (GCM) 10K type strain sequencing project: providing services to taxonomists for standard genome sequencing and annotation.</title>
        <authorList>
            <consortium name="The Broad Institute Genomics Platform"/>
            <consortium name="The Broad Institute Genome Sequencing Center for Infectious Disease"/>
            <person name="Wu L."/>
            <person name="Ma J."/>
        </authorList>
    </citation>
    <scope>NUCLEOTIDE SEQUENCE [LARGE SCALE GENOMIC DNA]</scope>
    <source>
        <strain evidence="3">CGMCC 1.12286</strain>
    </source>
</reference>
<dbReference type="Gene3D" id="3.40.630.30">
    <property type="match status" value="1"/>
</dbReference>
<keyword evidence="2" id="KW-0012">Acyltransferase</keyword>
<feature type="domain" description="N-acetyltransferase" evidence="1">
    <location>
        <begin position="42"/>
        <end position="187"/>
    </location>
</feature>
<name>A0ABW4JEF6_9BACL</name>
<organism evidence="2 3">
    <name type="scientific">Alicyclobacillus fodiniaquatilis</name>
    <dbReference type="NCBI Taxonomy" id="1661150"/>
    <lineage>
        <taxon>Bacteria</taxon>
        <taxon>Bacillati</taxon>
        <taxon>Bacillota</taxon>
        <taxon>Bacilli</taxon>
        <taxon>Bacillales</taxon>
        <taxon>Alicyclobacillaceae</taxon>
        <taxon>Alicyclobacillus</taxon>
    </lineage>
</organism>
<dbReference type="RefSeq" id="WP_377942225.1">
    <property type="nucleotide sequence ID" value="NZ_JBHUCX010000020.1"/>
</dbReference>
<keyword evidence="2" id="KW-0808">Transferase</keyword>
<protein>
    <submittedName>
        <fullName evidence="2">GNAT family N-acetyltransferase</fullName>
        <ecNumber evidence="2">2.3.-.-</ecNumber>
    </submittedName>
</protein>
<dbReference type="PRINTS" id="PR01754">
    <property type="entry name" value="SACTRNSFRASE"/>
</dbReference>
<evidence type="ECO:0000313" key="3">
    <source>
        <dbReference type="Proteomes" id="UP001597079"/>
    </source>
</evidence>
<accession>A0ABW4JEF6</accession>
<sequence length="192" mass="22082">MGDIEITFEDTTKLQEYGKVPIAFTVHSILEVNQLRNGLGGLILEEVPVEKSYCVDFDSEKENGPERWLKRWDTENWGVIAAFDQKKRIGGAVIAYDTPGVNALEGRRDIAALWDIRVDYDYRSRGIGSAIFLKCIEWCRYRKCKLLKIECQNDNVRACKFYAKQGALLGEVNLYAYPDKPDISRLTWYSKL</sequence>
<dbReference type="SUPFAM" id="SSF55729">
    <property type="entry name" value="Acyl-CoA N-acyltransferases (Nat)"/>
    <property type="match status" value="1"/>
</dbReference>
<dbReference type="PROSITE" id="PS51186">
    <property type="entry name" value="GNAT"/>
    <property type="match status" value="1"/>
</dbReference>
<dbReference type="Pfam" id="PF00583">
    <property type="entry name" value="Acetyltransf_1"/>
    <property type="match status" value="1"/>
</dbReference>